<name>A0ABT1X2A5_9PROT</name>
<feature type="compositionally biased region" description="Low complexity" evidence="1">
    <location>
        <begin position="230"/>
        <end position="239"/>
    </location>
</feature>
<dbReference type="RefSeq" id="WP_257715908.1">
    <property type="nucleotide sequence ID" value="NZ_JANJOU010000007.1"/>
</dbReference>
<accession>A0ABT1X2A5</accession>
<dbReference type="EMBL" id="JANJOU010000007">
    <property type="protein sequence ID" value="MCR0982235.1"/>
    <property type="molecule type" value="Genomic_DNA"/>
</dbReference>
<dbReference type="Proteomes" id="UP001524642">
    <property type="component" value="Unassembled WGS sequence"/>
</dbReference>
<protein>
    <submittedName>
        <fullName evidence="2">Uncharacterized protein</fullName>
    </submittedName>
</protein>
<proteinExistence type="predicted"/>
<evidence type="ECO:0000313" key="3">
    <source>
        <dbReference type="Proteomes" id="UP001524642"/>
    </source>
</evidence>
<feature type="region of interest" description="Disordered" evidence="1">
    <location>
        <begin position="299"/>
        <end position="358"/>
    </location>
</feature>
<evidence type="ECO:0000256" key="1">
    <source>
        <dbReference type="SAM" id="MobiDB-lite"/>
    </source>
</evidence>
<sequence>MLAESWRRSARRLALGIAAAAVLGLGFEMSAPPPPVEAVSLRERAAYTVAVRAGLGSAESVTPEEGVGARGVHFEADGMQLVQDRECALGGQDPGGQEEELAARLAVAILATEQQARSPARRRLESAVAHHLDRFGMGPDWSLGPAQIRISTARPVLAGIFPQQRLSWRDLATAVEERCLALAVVRQIIRPALASGGAPPPGGWRFWYTVPAPRPVPPPAPALPPEPTRRPGAAAALLPAPAPPRPAPEPPLPSLRAFPAERAIAAYRGGEERRIFTIGYETMVADVLGLLLPLPVEADLPGPSDQSPDGRPPGISFDARSRQGQDRLESEAGTWTFSPGQTQPRAADPEDSPPQPLAWRSETGQALVLRWSRGRLEPPSVAAALREGRTAAILGALPPALRHLPVAASEERPPLPCDAALFTTAALVVPAGYRPMAPPGRAGEGC</sequence>
<feature type="compositionally biased region" description="Basic and acidic residues" evidence="1">
    <location>
        <begin position="319"/>
        <end position="330"/>
    </location>
</feature>
<feature type="compositionally biased region" description="Polar residues" evidence="1">
    <location>
        <begin position="333"/>
        <end position="344"/>
    </location>
</feature>
<comment type="caution">
    <text evidence="2">The sequence shown here is derived from an EMBL/GenBank/DDBJ whole genome shotgun (WGS) entry which is preliminary data.</text>
</comment>
<reference evidence="2 3" key="1">
    <citation type="submission" date="2022-06" db="EMBL/GenBank/DDBJ databases">
        <title>Roseomonas CN29.</title>
        <authorList>
            <person name="Cheng Y."/>
            <person name="He X."/>
        </authorList>
    </citation>
    <scope>NUCLEOTIDE SEQUENCE [LARGE SCALE GENOMIC DNA]</scope>
    <source>
        <strain evidence="2 3">CN29</strain>
    </source>
</reference>
<organism evidence="2 3">
    <name type="scientific">Roseomonas populi</name>
    <dbReference type="NCBI Taxonomy" id="3121582"/>
    <lineage>
        <taxon>Bacteria</taxon>
        <taxon>Pseudomonadati</taxon>
        <taxon>Pseudomonadota</taxon>
        <taxon>Alphaproteobacteria</taxon>
        <taxon>Acetobacterales</taxon>
        <taxon>Roseomonadaceae</taxon>
        <taxon>Roseomonas</taxon>
    </lineage>
</organism>
<gene>
    <name evidence="2" type="ORF">NRP21_09265</name>
</gene>
<keyword evidence="3" id="KW-1185">Reference proteome</keyword>
<evidence type="ECO:0000313" key="2">
    <source>
        <dbReference type="EMBL" id="MCR0982235.1"/>
    </source>
</evidence>
<feature type="region of interest" description="Disordered" evidence="1">
    <location>
        <begin position="218"/>
        <end position="255"/>
    </location>
</feature>
<feature type="compositionally biased region" description="Pro residues" evidence="1">
    <location>
        <begin position="240"/>
        <end position="253"/>
    </location>
</feature>